<dbReference type="EMBL" id="CAJZBQ010000053">
    <property type="protein sequence ID" value="CAG9331455.1"/>
    <property type="molecule type" value="Genomic_DNA"/>
</dbReference>
<organism evidence="1 2">
    <name type="scientific">Blepharisma stoltei</name>
    <dbReference type="NCBI Taxonomy" id="1481888"/>
    <lineage>
        <taxon>Eukaryota</taxon>
        <taxon>Sar</taxon>
        <taxon>Alveolata</taxon>
        <taxon>Ciliophora</taxon>
        <taxon>Postciliodesmatophora</taxon>
        <taxon>Heterotrichea</taxon>
        <taxon>Heterotrichida</taxon>
        <taxon>Blepharismidae</taxon>
        <taxon>Blepharisma</taxon>
    </lineage>
</organism>
<dbReference type="InterPro" id="IPR006652">
    <property type="entry name" value="Kelch_1"/>
</dbReference>
<gene>
    <name evidence="1" type="ORF">BSTOLATCC_MIC53525</name>
</gene>
<dbReference type="SUPFAM" id="SSF117281">
    <property type="entry name" value="Kelch motif"/>
    <property type="match status" value="1"/>
</dbReference>
<protein>
    <recommendedName>
        <fullName evidence="3">Kelch motif family protein</fullName>
    </recommendedName>
</protein>
<reference evidence="1" key="1">
    <citation type="submission" date="2021-09" db="EMBL/GenBank/DDBJ databases">
        <authorList>
            <consortium name="AG Swart"/>
            <person name="Singh M."/>
            <person name="Singh A."/>
            <person name="Seah K."/>
            <person name="Emmerich C."/>
        </authorList>
    </citation>
    <scope>NUCLEOTIDE SEQUENCE</scope>
    <source>
        <strain evidence="1">ATCC30299</strain>
    </source>
</reference>
<dbReference type="Pfam" id="PF01344">
    <property type="entry name" value="Kelch_1"/>
    <property type="match status" value="1"/>
</dbReference>
<dbReference type="AlphaFoldDB" id="A0AAU9K0B9"/>
<dbReference type="Gene3D" id="2.120.10.80">
    <property type="entry name" value="Kelch-type beta propeller"/>
    <property type="match status" value="1"/>
</dbReference>
<comment type="caution">
    <text evidence="1">The sequence shown here is derived from an EMBL/GenBank/DDBJ whole genome shotgun (WGS) entry which is preliminary data.</text>
</comment>
<accession>A0AAU9K0B9</accession>
<sequence length="256" mass="29459">MNPYHQMASLYHINDANNKTNLFIYDTETHIEESKILETPELLDYNTCIAQLPDGELFCFGNSQLSGITLKISSDFQVQALPSGQPVSLSSAIYFNRSVYCFGGSNGKKALKLSERFDLDQNCWIKLTPMPRADDGCHLVIFKQIFLISRYRDSNLLLYSIENDSFNTIPYEFAERKRKILINAERLYLIECGNGKIYESGLGDEYTWKQIASSIIEFKFPSQAYCVYNKGGVYIANSSNKRYYKFDLHQKLMIEI</sequence>
<dbReference type="Proteomes" id="UP001162131">
    <property type="component" value="Unassembled WGS sequence"/>
</dbReference>
<evidence type="ECO:0000313" key="2">
    <source>
        <dbReference type="Proteomes" id="UP001162131"/>
    </source>
</evidence>
<proteinExistence type="predicted"/>
<dbReference type="InterPro" id="IPR015915">
    <property type="entry name" value="Kelch-typ_b-propeller"/>
</dbReference>
<evidence type="ECO:0008006" key="3">
    <source>
        <dbReference type="Google" id="ProtNLM"/>
    </source>
</evidence>
<evidence type="ECO:0000313" key="1">
    <source>
        <dbReference type="EMBL" id="CAG9331455.1"/>
    </source>
</evidence>
<keyword evidence="2" id="KW-1185">Reference proteome</keyword>
<name>A0AAU9K0B9_9CILI</name>